<reference evidence="1 2" key="1">
    <citation type="journal article" date="2020" name="ISME J.">
        <title>Parallel Reductive Genome Evolution in Desulfovibrio Ectosymbionts Independently Acquired by Trichonympha Protists in the Termite Gut.</title>
        <authorList>
            <person name="Takeuchi M."/>
            <person name="Kuwahara H."/>
            <person name="Murakami T."/>
            <person name="Takahashi K."/>
            <person name="Kajitani R."/>
            <person name="Toyoda A."/>
            <person name="Itoh T."/>
            <person name="Ohkuma M."/>
            <person name="Hongoh Y."/>
        </authorList>
    </citation>
    <scope>NUCLEOTIDE SEQUENCE [LARGE SCALE GENOMIC DNA]</scope>
    <source>
        <strain evidence="1">ZnDsv-02</strain>
    </source>
</reference>
<accession>A0A6L2R5P3</accession>
<dbReference type="AlphaFoldDB" id="A0A6L2R5P3"/>
<dbReference type="EMBL" id="BLLL01000006">
    <property type="protein sequence ID" value="GFH62880.1"/>
    <property type="molecule type" value="Genomic_DNA"/>
</dbReference>
<evidence type="ECO:0000313" key="1">
    <source>
        <dbReference type="EMBL" id="GFH62880.1"/>
    </source>
</evidence>
<dbReference type="Proteomes" id="UP000505077">
    <property type="component" value="Unassembled WGS sequence"/>
</dbReference>
<sequence>MSTLQIRLKNCIQTILEFETELNSGIWRRHFNEEFSILKDYLQRIDLIELVEDDVRRLEAATDSFLSELRPSSHKEGAQQKRLLQ</sequence>
<evidence type="ECO:0000313" key="2">
    <source>
        <dbReference type="Proteomes" id="UP000505077"/>
    </source>
</evidence>
<gene>
    <name evidence="1" type="ORF">ZNDK_0651</name>
</gene>
<organism evidence="1 2">
    <name type="scientific">Candidatus Desulfovibrio kirbyi</name>
    <dbReference type="NCBI Taxonomy" id="2696086"/>
    <lineage>
        <taxon>Bacteria</taxon>
        <taxon>Pseudomonadati</taxon>
        <taxon>Thermodesulfobacteriota</taxon>
        <taxon>Desulfovibrionia</taxon>
        <taxon>Desulfovibrionales</taxon>
        <taxon>Desulfovibrionaceae</taxon>
        <taxon>Desulfovibrio</taxon>
    </lineage>
</organism>
<protein>
    <submittedName>
        <fullName evidence="1">Uncharacterized protein</fullName>
    </submittedName>
</protein>
<name>A0A6L2R5P3_9BACT</name>
<comment type="caution">
    <text evidence="1">The sequence shown here is derived from an EMBL/GenBank/DDBJ whole genome shotgun (WGS) entry which is preliminary data.</text>
</comment>
<proteinExistence type="predicted"/>